<evidence type="ECO:0000256" key="3">
    <source>
        <dbReference type="ARBA" id="ARBA00022448"/>
    </source>
</evidence>
<evidence type="ECO:0000256" key="4">
    <source>
        <dbReference type="ARBA" id="ARBA00022475"/>
    </source>
</evidence>
<feature type="transmembrane region" description="Helical" evidence="8">
    <location>
        <begin position="280"/>
        <end position="301"/>
    </location>
</feature>
<feature type="transmembrane region" description="Helical" evidence="8">
    <location>
        <begin position="97"/>
        <end position="116"/>
    </location>
</feature>
<dbReference type="Proteomes" id="UP000282028">
    <property type="component" value="Unassembled WGS sequence"/>
</dbReference>
<keyword evidence="7 8" id="KW-0472">Membrane</keyword>
<dbReference type="GO" id="GO:0005886">
    <property type="term" value="C:plasma membrane"/>
    <property type="evidence" value="ECO:0007669"/>
    <property type="project" value="UniProtKB-SubCell"/>
</dbReference>
<organism evidence="9 10">
    <name type="scientific">Brevibacillus invocatus</name>
    <dbReference type="NCBI Taxonomy" id="173959"/>
    <lineage>
        <taxon>Bacteria</taxon>
        <taxon>Bacillati</taxon>
        <taxon>Bacillota</taxon>
        <taxon>Bacilli</taxon>
        <taxon>Bacillales</taxon>
        <taxon>Paenibacillaceae</taxon>
        <taxon>Brevibacillus</taxon>
    </lineage>
</organism>
<dbReference type="CDD" id="cd06550">
    <property type="entry name" value="TM_ABC_iron-siderophores_like"/>
    <property type="match status" value="1"/>
</dbReference>
<dbReference type="RefSeq" id="WP_122910724.1">
    <property type="nucleotide sequence ID" value="NZ_CBCSBE010000034.1"/>
</dbReference>
<comment type="subcellular location">
    <subcellularLocation>
        <location evidence="1">Cell membrane</location>
        <topology evidence="1">Multi-pass membrane protein</topology>
    </subcellularLocation>
</comment>
<protein>
    <submittedName>
        <fullName evidence="9">Iron ABC transporter permease</fullName>
    </submittedName>
</protein>
<dbReference type="Gene3D" id="1.10.3470.10">
    <property type="entry name" value="ABC transporter involved in vitamin B12 uptake, BtuC"/>
    <property type="match status" value="1"/>
</dbReference>
<dbReference type="PANTHER" id="PTHR30472:SF1">
    <property type="entry name" value="FE(3+) DICITRATE TRANSPORT SYSTEM PERMEASE PROTEIN FECC-RELATED"/>
    <property type="match status" value="1"/>
</dbReference>
<comment type="similarity">
    <text evidence="2">Belongs to the binding-protein-dependent transport system permease family. FecCD subfamily.</text>
</comment>
<feature type="transmembrane region" description="Helical" evidence="8">
    <location>
        <begin position="153"/>
        <end position="177"/>
    </location>
</feature>
<proteinExistence type="inferred from homology"/>
<feature type="transmembrane region" description="Helical" evidence="8">
    <location>
        <begin position="12"/>
        <end position="38"/>
    </location>
</feature>
<keyword evidence="3" id="KW-0813">Transport</keyword>
<gene>
    <name evidence="9" type="ORF">EDM52_20050</name>
</gene>
<comment type="caution">
    <text evidence="9">The sequence shown here is derived from an EMBL/GenBank/DDBJ whole genome shotgun (WGS) entry which is preliminary data.</text>
</comment>
<dbReference type="FunFam" id="1.10.3470.10:FF:000001">
    <property type="entry name" value="Vitamin B12 ABC transporter permease BtuC"/>
    <property type="match status" value="1"/>
</dbReference>
<evidence type="ECO:0000256" key="8">
    <source>
        <dbReference type="SAM" id="Phobius"/>
    </source>
</evidence>
<evidence type="ECO:0000313" key="9">
    <source>
        <dbReference type="EMBL" id="RNB68604.1"/>
    </source>
</evidence>
<keyword evidence="4" id="KW-1003">Cell membrane</keyword>
<dbReference type="Pfam" id="PF01032">
    <property type="entry name" value="FecCD"/>
    <property type="match status" value="1"/>
</dbReference>
<feature type="transmembrane region" description="Helical" evidence="8">
    <location>
        <begin position="197"/>
        <end position="216"/>
    </location>
</feature>
<dbReference type="InterPro" id="IPR000522">
    <property type="entry name" value="ABC_transptr_permease_BtuC"/>
</dbReference>
<evidence type="ECO:0000256" key="1">
    <source>
        <dbReference type="ARBA" id="ARBA00004651"/>
    </source>
</evidence>
<evidence type="ECO:0000256" key="6">
    <source>
        <dbReference type="ARBA" id="ARBA00022989"/>
    </source>
</evidence>
<feature type="transmembrane region" description="Helical" evidence="8">
    <location>
        <begin position="313"/>
        <end position="330"/>
    </location>
</feature>
<sequence>MIRIHQTSWKAVGLVLGLFLFVLSFIFSIALGVTPISFGTVVESFVHYDEASNEHVIIQTTRLPRAFIATAVGANLAVAGALMQALTRNPLASPSILGIHAGAIFFVVLGITFLSVTSLAHLTWFAFLGAGIAAVAVYYIGSIGRTGLTPIKIVLAGAAISALFGSFTQGMLVVNEAGLQDVLFWMAGSVSGRTTDMLLPVLPYMLCAGISAFALAHPLNILTSGEDVAKGLGQRTVFVKLAIAVTVVCLAGSSVAVAGSIGFIGLVVPHLARFLIGVDYRWIIPYSAVLGATLLLLADIVSRFPIQPEEIPIGVMTACIGTPFFIYMARKGLRNE</sequence>
<feature type="transmembrane region" description="Helical" evidence="8">
    <location>
        <begin position="122"/>
        <end position="141"/>
    </location>
</feature>
<dbReference type="OrthoDB" id="9811721at2"/>
<feature type="transmembrane region" description="Helical" evidence="8">
    <location>
        <begin position="66"/>
        <end position="85"/>
    </location>
</feature>
<keyword evidence="5 8" id="KW-0812">Transmembrane</keyword>
<evidence type="ECO:0000256" key="7">
    <source>
        <dbReference type="ARBA" id="ARBA00023136"/>
    </source>
</evidence>
<evidence type="ECO:0000256" key="5">
    <source>
        <dbReference type="ARBA" id="ARBA00022692"/>
    </source>
</evidence>
<dbReference type="SUPFAM" id="SSF81345">
    <property type="entry name" value="ABC transporter involved in vitamin B12 uptake, BtuC"/>
    <property type="match status" value="1"/>
</dbReference>
<evidence type="ECO:0000256" key="2">
    <source>
        <dbReference type="ARBA" id="ARBA00007935"/>
    </source>
</evidence>
<evidence type="ECO:0000313" key="10">
    <source>
        <dbReference type="Proteomes" id="UP000282028"/>
    </source>
</evidence>
<name>A0A3M8BZ37_9BACL</name>
<keyword evidence="10" id="KW-1185">Reference proteome</keyword>
<reference evidence="9 10" key="1">
    <citation type="submission" date="2018-10" db="EMBL/GenBank/DDBJ databases">
        <title>Phylogenomics of Brevibacillus.</title>
        <authorList>
            <person name="Dunlap C."/>
        </authorList>
    </citation>
    <scope>NUCLEOTIDE SEQUENCE [LARGE SCALE GENOMIC DNA]</scope>
    <source>
        <strain evidence="9 10">JCM 12215</strain>
    </source>
</reference>
<dbReference type="InterPro" id="IPR037294">
    <property type="entry name" value="ABC_BtuC-like"/>
</dbReference>
<keyword evidence="6 8" id="KW-1133">Transmembrane helix</keyword>
<accession>A0A3M8BZ37</accession>
<dbReference type="GO" id="GO:0033214">
    <property type="term" value="P:siderophore-iron import into cell"/>
    <property type="evidence" value="ECO:0007669"/>
    <property type="project" value="TreeGrafter"/>
</dbReference>
<feature type="transmembrane region" description="Helical" evidence="8">
    <location>
        <begin position="237"/>
        <end position="268"/>
    </location>
</feature>
<dbReference type="PANTHER" id="PTHR30472">
    <property type="entry name" value="FERRIC ENTEROBACTIN TRANSPORT SYSTEM PERMEASE PROTEIN"/>
    <property type="match status" value="1"/>
</dbReference>
<dbReference type="EMBL" id="RHHR01000043">
    <property type="protein sequence ID" value="RNB68604.1"/>
    <property type="molecule type" value="Genomic_DNA"/>
</dbReference>
<dbReference type="AlphaFoldDB" id="A0A3M8BZ37"/>
<dbReference type="GO" id="GO:0022857">
    <property type="term" value="F:transmembrane transporter activity"/>
    <property type="evidence" value="ECO:0007669"/>
    <property type="project" value="InterPro"/>
</dbReference>